<keyword evidence="1" id="KW-0812">Transmembrane</keyword>
<evidence type="ECO:0000313" key="2">
    <source>
        <dbReference type="EMBL" id="SVE01285.1"/>
    </source>
</evidence>
<accession>A0A383A253</accession>
<gene>
    <name evidence="2" type="ORF">METZ01_LOCUS454139</name>
</gene>
<dbReference type="AlphaFoldDB" id="A0A383A253"/>
<feature type="transmembrane region" description="Helical" evidence="1">
    <location>
        <begin position="25"/>
        <end position="45"/>
    </location>
</feature>
<proteinExistence type="predicted"/>
<keyword evidence="1" id="KW-0472">Membrane</keyword>
<feature type="non-terminal residue" evidence="2">
    <location>
        <position position="67"/>
    </location>
</feature>
<reference evidence="2" key="1">
    <citation type="submission" date="2018-05" db="EMBL/GenBank/DDBJ databases">
        <authorList>
            <person name="Lanie J.A."/>
            <person name="Ng W.-L."/>
            <person name="Kazmierczak K.M."/>
            <person name="Andrzejewski T.M."/>
            <person name="Davidsen T.M."/>
            <person name="Wayne K.J."/>
            <person name="Tettelin H."/>
            <person name="Glass J.I."/>
            <person name="Rusch D."/>
            <person name="Podicherti R."/>
            <person name="Tsui H.-C.T."/>
            <person name="Winkler M.E."/>
        </authorList>
    </citation>
    <scope>NUCLEOTIDE SEQUENCE</scope>
</reference>
<name>A0A383A253_9ZZZZ</name>
<protein>
    <submittedName>
        <fullName evidence="2">Uncharacterized protein</fullName>
    </submittedName>
</protein>
<keyword evidence="1" id="KW-1133">Transmembrane helix</keyword>
<sequence length="67" mass="7651">MATNREDFVIAIRSAFLKKGNKQRFSLIGLIFFSIALIILGKINLPAINYLKIFLNEIVYRSSFIVS</sequence>
<dbReference type="EMBL" id="UINC01188190">
    <property type="protein sequence ID" value="SVE01285.1"/>
    <property type="molecule type" value="Genomic_DNA"/>
</dbReference>
<organism evidence="2">
    <name type="scientific">marine metagenome</name>
    <dbReference type="NCBI Taxonomy" id="408172"/>
    <lineage>
        <taxon>unclassified sequences</taxon>
        <taxon>metagenomes</taxon>
        <taxon>ecological metagenomes</taxon>
    </lineage>
</organism>
<evidence type="ECO:0000256" key="1">
    <source>
        <dbReference type="SAM" id="Phobius"/>
    </source>
</evidence>